<gene>
    <name evidence="2" type="ORF">BN970_03779</name>
</gene>
<dbReference type="Proteomes" id="UP000182227">
    <property type="component" value="Unassembled WGS sequence"/>
</dbReference>
<protein>
    <submittedName>
        <fullName evidence="2">Uncharacterized protein</fullName>
    </submittedName>
</protein>
<proteinExistence type="predicted"/>
<evidence type="ECO:0000256" key="1">
    <source>
        <dbReference type="SAM" id="MobiDB-lite"/>
    </source>
</evidence>
<evidence type="ECO:0000313" key="3">
    <source>
        <dbReference type="Proteomes" id="UP000182227"/>
    </source>
</evidence>
<organism evidence="2 3">
    <name type="scientific">Mycolicibacterium conceptionense</name>
    <dbReference type="NCBI Taxonomy" id="451644"/>
    <lineage>
        <taxon>Bacteria</taxon>
        <taxon>Bacillati</taxon>
        <taxon>Actinomycetota</taxon>
        <taxon>Actinomycetes</taxon>
        <taxon>Mycobacteriales</taxon>
        <taxon>Mycobacteriaceae</taxon>
        <taxon>Mycolicibacterium</taxon>
    </lineage>
</organism>
<evidence type="ECO:0000313" key="2">
    <source>
        <dbReference type="EMBL" id="CQD17568.1"/>
    </source>
</evidence>
<accession>A0A0U1DM52</accession>
<dbReference type="EMBL" id="CTEF01000003">
    <property type="protein sequence ID" value="CQD17568.1"/>
    <property type="molecule type" value="Genomic_DNA"/>
</dbReference>
<feature type="region of interest" description="Disordered" evidence="1">
    <location>
        <begin position="1"/>
        <end position="22"/>
    </location>
</feature>
<sequence>MALLEPARPHTSCSVDTAAPGPEPVLSRFNRSVPSGQQSMSLAIGFDATPAVAGLLSGAPRV</sequence>
<dbReference type="AlphaFoldDB" id="A0A0U1DM52"/>
<reference evidence="2 3" key="1">
    <citation type="submission" date="2015-03" db="EMBL/GenBank/DDBJ databases">
        <authorList>
            <person name="Murphy D."/>
        </authorList>
    </citation>
    <scope>NUCLEOTIDE SEQUENCE [LARGE SCALE GENOMIC DNA]</scope>
    <source>
        <strain evidence="2 3">D16</strain>
    </source>
</reference>
<name>A0A0U1DM52_9MYCO</name>